<dbReference type="InterPro" id="IPR016024">
    <property type="entry name" value="ARM-type_fold"/>
</dbReference>
<dbReference type="PANTHER" id="PTHR16023">
    <property type="entry name" value="TAX1 BINDING PROTEIN-RELATED"/>
    <property type="match status" value="1"/>
</dbReference>
<dbReference type="InterPro" id="IPR021133">
    <property type="entry name" value="HEAT_type_2"/>
</dbReference>
<evidence type="ECO:0000256" key="5">
    <source>
        <dbReference type="PROSITE-ProRule" id="PRU00103"/>
    </source>
</evidence>
<evidence type="ECO:0000256" key="1">
    <source>
        <dbReference type="ARBA" id="ARBA00004308"/>
    </source>
</evidence>
<dbReference type="STRING" id="1202772.A0A1V9YZR5"/>
<keyword evidence="8" id="KW-1185">Reference proteome</keyword>
<protein>
    <submittedName>
        <fullName evidence="7">VAC14 family protein</fullName>
    </submittedName>
</protein>
<dbReference type="InterPro" id="IPR011989">
    <property type="entry name" value="ARM-like"/>
</dbReference>
<dbReference type="EMBL" id="JNBR01000547">
    <property type="protein sequence ID" value="OQR91235.1"/>
    <property type="molecule type" value="Genomic_DNA"/>
</dbReference>
<dbReference type="GO" id="GO:0010008">
    <property type="term" value="C:endosome membrane"/>
    <property type="evidence" value="ECO:0007669"/>
    <property type="project" value="TreeGrafter"/>
</dbReference>
<name>A0A1V9YZR5_ACHHY</name>
<evidence type="ECO:0000256" key="3">
    <source>
        <dbReference type="ARBA" id="ARBA00022737"/>
    </source>
</evidence>
<feature type="repeat" description="HEAT" evidence="5">
    <location>
        <begin position="116"/>
        <end position="152"/>
    </location>
</feature>
<evidence type="ECO:0000256" key="4">
    <source>
        <dbReference type="ARBA" id="ARBA00023136"/>
    </source>
</evidence>
<comment type="subcellular location">
    <subcellularLocation>
        <location evidence="1">Endomembrane system</location>
    </subcellularLocation>
</comment>
<dbReference type="Proteomes" id="UP000243579">
    <property type="component" value="Unassembled WGS sequence"/>
</dbReference>
<reference evidence="7 8" key="1">
    <citation type="journal article" date="2014" name="Genome Biol. Evol.">
        <title>The secreted proteins of Achlya hypogyna and Thraustotheca clavata identify the ancestral oomycete secretome and reveal gene acquisitions by horizontal gene transfer.</title>
        <authorList>
            <person name="Misner I."/>
            <person name="Blouin N."/>
            <person name="Leonard G."/>
            <person name="Richards T.A."/>
            <person name="Lane C.E."/>
        </authorList>
    </citation>
    <scope>NUCLEOTIDE SEQUENCE [LARGE SCALE GENOMIC DNA]</scope>
    <source>
        <strain evidence="7 8">ATCC 48635</strain>
    </source>
</reference>
<evidence type="ECO:0000313" key="8">
    <source>
        <dbReference type="Proteomes" id="UP000243579"/>
    </source>
</evidence>
<dbReference type="OrthoDB" id="5574975at2759"/>
<proteinExistence type="inferred from homology"/>
<dbReference type="InterPro" id="IPR021841">
    <property type="entry name" value="VAC14_Fig4p-bd"/>
</dbReference>
<comment type="caution">
    <text evidence="7">The sequence shown here is derived from an EMBL/GenBank/DDBJ whole genome shotgun (WGS) entry which is preliminary data.</text>
</comment>
<dbReference type="Pfam" id="PF12755">
    <property type="entry name" value="Vac14_Fab1_bd"/>
    <property type="match status" value="1"/>
</dbReference>
<evidence type="ECO:0000313" key="7">
    <source>
        <dbReference type="EMBL" id="OQR91235.1"/>
    </source>
</evidence>
<accession>A0A1V9YZR5</accession>
<dbReference type="PROSITE" id="PS50077">
    <property type="entry name" value="HEAT_REPEAT"/>
    <property type="match status" value="1"/>
</dbReference>
<dbReference type="PANTHER" id="PTHR16023:SF0">
    <property type="entry name" value="PROTEIN VAC14 HOMOLOG"/>
    <property type="match status" value="1"/>
</dbReference>
<evidence type="ECO:0000256" key="2">
    <source>
        <dbReference type="ARBA" id="ARBA00010225"/>
    </source>
</evidence>
<dbReference type="Gene3D" id="1.25.10.10">
    <property type="entry name" value="Leucine-rich Repeat Variant"/>
    <property type="match status" value="2"/>
</dbReference>
<dbReference type="GO" id="GO:0006661">
    <property type="term" value="P:phosphatidylinositol biosynthetic process"/>
    <property type="evidence" value="ECO:0007669"/>
    <property type="project" value="InterPro"/>
</dbReference>
<dbReference type="InterPro" id="IPR026825">
    <property type="entry name" value="Vac14"/>
</dbReference>
<feature type="domain" description="Vacuolar protein 14 C-terminal Fig4-binding" evidence="6">
    <location>
        <begin position="455"/>
        <end position="651"/>
    </location>
</feature>
<keyword evidence="4" id="KW-0472">Membrane</keyword>
<organism evidence="7 8">
    <name type="scientific">Achlya hypogyna</name>
    <name type="common">Oomycete</name>
    <name type="synonym">Protoachlya hypogyna</name>
    <dbReference type="NCBI Taxonomy" id="1202772"/>
    <lineage>
        <taxon>Eukaryota</taxon>
        <taxon>Sar</taxon>
        <taxon>Stramenopiles</taxon>
        <taxon>Oomycota</taxon>
        <taxon>Saprolegniomycetes</taxon>
        <taxon>Saprolegniales</taxon>
        <taxon>Achlyaceae</taxon>
        <taxon>Achlya</taxon>
    </lineage>
</organism>
<dbReference type="SUPFAM" id="SSF48371">
    <property type="entry name" value="ARM repeat"/>
    <property type="match status" value="1"/>
</dbReference>
<sequence>MSDLSLTSLAMASASLTASASASGAEVPLSPNLLRNLGDRSYDKRKGAALEVENLVKQLAESGSPQAKESIPLIIDLLQHQFTCSTNANYRKGGLIGLAGTAIGLMHDAKLYLDLLMPPVLHCFDDPESRVRYYACESLYNIAKVARQDILKYFNQIFDGLCKLFADVDVDVKNGANLLDRLVKDIVTESEVFDVELFIPLLHKYIRMTNPYIRQLLVGWITVLDSVPDIEMLDWLPEFLDGLFNMLSDGNREIRQAADSALTEFLREIKSTPFVDFGPMVHILVSQCQSKERFTRLTAATWVHEFVVLGKERLVRFYGDLLGAILHCISDAETEIRIVGERANADLLALVKTTESSVDFMPLMSKLNVELLSDHIATRMAALSWIAMLLEKTPTQLTSHIHALLPTLLKTLSDAADPVVLLDLEVLARLSTTLSADEFYKVLQAVIQLFATDSRLLEKRGSLIIRKLCSLLEAKSIYMVLASVLATSQDLEFVSLMVHTLNLILLTANELEHLRTILRRSFEPTASTDDVDVFTTLFKTWCHNPVSTFSLCLLAQSYELSNALIHKLYPFAVTPLHMGGAAEIDASVGFLMQIDKLVQLLESPIFIQLRLQLLETHQPYHANLMKSLYGLLMLLPQSSAFRTLRDRLASVTQMTMAIARCEPVAATPPGVAIAPLLAHFDAIQQRHTALRHKSLAEKSVLHRTAP</sequence>
<gene>
    <name evidence="7" type="ORF">ACHHYP_04859</name>
</gene>
<comment type="similarity">
    <text evidence="2">Belongs to the VAC14 family.</text>
</comment>
<dbReference type="AlphaFoldDB" id="A0A1V9YZR5"/>
<dbReference type="Pfam" id="PF11916">
    <property type="entry name" value="Vac14_Fig4_bd"/>
    <property type="match status" value="1"/>
</dbReference>
<evidence type="ECO:0000259" key="6">
    <source>
        <dbReference type="Pfam" id="PF11916"/>
    </source>
</evidence>
<dbReference type="GO" id="GO:0070772">
    <property type="term" value="C:PAS complex"/>
    <property type="evidence" value="ECO:0007669"/>
    <property type="project" value="InterPro"/>
</dbReference>
<keyword evidence="3" id="KW-0677">Repeat</keyword>